<feature type="compositionally biased region" description="Polar residues" evidence="1">
    <location>
        <begin position="17"/>
        <end position="28"/>
    </location>
</feature>
<accession>A0A0A9SBY9</accession>
<organism evidence="2">
    <name type="scientific">Arundo donax</name>
    <name type="common">Giant reed</name>
    <name type="synonym">Donax arundinaceus</name>
    <dbReference type="NCBI Taxonomy" id="35708"/>
    <lineage>
        <taxon>Eukaryota</taxon>
        <taxon>Viridiplantae</taxon>
        <taxon>Streptophyta</taxon>
        <taxon>Embryophyta</taxon>
        <taxon>Tracheophyta</taxon>
        <taxon>Spermatophyta</taxon>
        <taxon>Magnoliopsida</taxon>
        <taxon>Liliopsida</taxon>
        <taxon>Poales</taxon>
        <taxon>Poaceae</taxon>
        <taxon>PACMAD clade</taxon>
        <taxon>Arundinoideae</taxon>
        <taxon>Arundineae</taxon>
        <taxon>Arundo</taxon>
    </lineage>
</organism>
<sequence>MMSSGRGSKRRWRASAAGTQLSGSQNPR</sequence>
<reference evidence="2" key="1">
    <citation type="submission" date="2014-09" db="EMBL/GenBank/DDBJ databases">
        <authorList>
            <person name="Magalhaes I.L.F."/>
            <person name="Oliveira U."/>
            <person name="Santos F.R."/>
            <person name="Vidigal T.H.D.A."/>
            <person name="Brescovit A.D."/>
            <person name="Santos A.J."/>
        </authorList>
    </citation>
    <scope>NUCLEOTIDE SEQUENCE</scope>
    <source>
        <tissue evidence="2">Shoot tissue taken approximately 20 cm above the soil surface</tissue>
    </source>
</reference>
<protein>
    <submittedName>
        <fullName evidence="2">Uncharacterized protein</fullName>
    </submittedName>
</protein>
<dbReference type="AlphaFoldDB" id="A0A0A9SBY9"/>
<dbReference type="EMBL" id="GBRH01225400">
    <property type="protein sequence ID" value="JAD72495.1"/>
    <property type="molecule type" value="Transcribed_RNA"/>
</dbReference>
<reference evidence="2" key="2">
    <citation type="journal article" date="2015" name="Data Brief">
        <title>Shoot transcriptome of the giant reed, Arundo donax.</title>
        <authorList>
            <person name="Barrero R.A."/>
            <person name="Guerrero F.D."/>
            <person name="Moolhuijzen P."/>
            <person name="Goolsby J.A."/>
            <person name="Tidwell J."/>
            <person name="Bellgard S.E."/>
            <person name="Bellgard M.I."/>
        </authorList>
    </citation>
    <scope>NUCLEOTIDE SEQUENCE</scope>
    <source>
        <tissue evidence="2">Shoot tissue taken approximately 20 cm above the soil surface</tissue>
    </source>
</reference>
<proteinExistence type="predicted"/>
<name>A0A0A9SBY9_ARUDO</name>
<evidence type="ECO:0000313" key="2">
    <source>
        <dbReference type="EMBL" id="JAD72495.1"/>
    </source>
</evidence>
<feature type="region of interest" description="Disordered" evidence="1">
    <location>
        <begin position="1"/>
        <end position="28"/>
    </location>
</feature>
<evidence type="ECO:0000256" key="1">
    <source>
        <dbReference type="SAM" id="MobiDB-lite"/>
    </source>
</evidence>